<proteinExistence type="inferred from homology"/>
<evidence type="ECO:0000256" key="9">
    <source>
        <dbReference type="RuleBase" id="RU367120"/>
    </source>
</evidence>
<comment type="similarity">
    <text evidence="1 9">Belongs to the protein prenyltransferase subunit alpha family.</text>
</comment>
<dbReference type="STRING" id="670386.D3B081"/>
<comment type="catalytic activity">
    <reaction evidence="8 9">
        <text>geranylgeranyl diphosphate + L-cysteinyl-[protein] = S-geranylgeranyl-L-cysteinyl-[protein] + diphosphate</text>
        <dbReference type="Rhea" id="RHEA:21240"/>
        <dbReference type="Rhea" id="RHEA-COMP:10131"/>
        <dbReference type="Rhea" id="RHEA-COMP:11537"/>
        <dbReference type="ChEBI" id="CHEBI:29950"/>
        <dbReference type="ChEBI" id="CHEBI:33019"/>
        <dbReference type="ChEBI" id="CHEBI:57533"/>
        <dbReference type="ChEBI" id="CHEBI:86021"/>
        <dbReference type="EC" id="2.5.1.60"/>
    </reaction>
</comment>
<dbReference type="RefSeq" id="XP_020436818.1">
    <property type="nucleotide sequence ID" value="XM_020572701.1"/>
</dbReference>
<reference evidence="10 11" key="1">
    <citation type="journal article" date="2011" name="Genome Res.">
        <title>Phylogeny-wide analysis of social amoeba genomes highlights ancient origins for complex intercellular communication.</title>
        <authorList>
            <person name="Heidel A.J."/>
            <person name="Lawal H.M."/>
            <person name="Felder M."/>
            <person name="Schilde C."/>
            <person name="Helps N.R."/>
            <person name="Tunggal B."/>
            <person name="Rivero F."/>
            <person name="John U."/>
            <person name="Schleicher M."/>
            <person name="Eichinger L."/>
            <person name="Platzer M."/>
            <person name="Noegel A.A."/>
            <person name="Schaap P."/>
            <person name="Gloeckner G."/>
        </authorList>
    </citation>
    <scope>NUCLEOTIDE SEQUENCE [LARGE SCALE GENOMIC DNA]</scope>
    <source>
        <strain evidence="11">ATCC 26659 / Pp 5 / PN500</strain>
    </source>
</reference>
<dbReference type="Pfam" id="PF01239">
    <property type="entry name" value="PPTA"/>
    <property type="match status" value="4"/>
</dbReference>
<name>D3B081_HETP5</name>
<dbReference type="GeneID" id="31357226"/>
<dbReference type="PANTHER" id="PTHR11129:SF2">
    <property type="entry name" value="GERANYLGERANYL TRANSFERASE TYPE-2 SUBUNIT ALPHA"/>
    <property type="match status" value="1"/>
</dbReference>
<dbReference type="Proteomes" id="UP000001396">
    <property type="component" value="Unassembled WGS sequence"/>
</dbReference>
<evidence type="ECO:0000256" key="2">
    <source>
        <dbReference type="ARBA" id="ARBA00012656"/>
    </source>
</evidence>
<dbReference type="InParanoid" id="D3B081"/>
<dbReference type="EC" id="2.5.1.60" evidence="2 9"/>
<evidence type="ECO:0000256" key="3">
    <source>
        <dbReference type="ARBA" id="ARBA00014772"/>
    </source>
</evidence>
<evidence type="ECO:0000256" key="5">
    <source>
        <dbReference type="ARBA" id="ARBA00022679"/>
    </source>
</evidence>
<organism evidence="10 11">
    <name type="scientific">Heterostelium pallidum (strain ATCC 26659 / Pp 5 / PN500)</name>
    <name type="common">Cellular slime mold</name>
    <name type="synonym">Polysphondylium pallidum</name>
    <dbReference type="NCBI Taxonomy" id="670386"/>
    <lineage>
        <taxon>Eukaryota</taxon>
        <taxon>Amoebozoa</taxon>
        <taxon>Evosea</taxon>
        <taxon>Eumycetozoa</taxon>
        <taxon>Dictyostelia</taxon>
        <taxon>Acytosteliales</taxon>
        <taxon>Acytosteliaceae</taxon>
        <taxon>Heterostelium</taxon>
    </lineage>
</organism>
<keyword evidence="11" id="KW-1185">Reference proteome</keyword>
<evidence type="ECO:0000256" key="7">
    <source>
        <dbReference type="ARBA" id="ARBA00031267"/>
    </source>
</evidence>
<keyword evidence="6" id="KW-0677">Repeat</keyword>
<evidence type="ECO:0000313" key="10">
    <source>
        <dbReference type="EMBL" id="EFA84705.1"/>
    </source>
</evidence>
<keyword evidence="4 9" id="KW-0637">Prenyltransferase</keyword>
<accession>D3B081</accession>
<dbReference type="GO" id="GO:0004663">
    <property type="term" value="F:Rab geranylgeranyltransferase activity"/>
    <property type="evidence" value="ECO:0007669"/>
    <property type="project" value="UniProtKB-UniRule"/>
</dbReference>
<evidence type="ECO:0000256" key="8">
    <source>
        <dbReference type="ARBA" id="ARBA00047658"/>
    </source>
</evidence>
<dbReference type="Gene3D" id="1.25.40.120">
    <property type="entry name" value="Protein prenylyltransferase"/>
    <property type="match status" value="2"/>
</dbReference>
<comment type="function">
    <text evidence="9">Catalyzes the transfer of a geranyl-geranyl moiety from geranyl-geranyl pyrophosphate to cysteines occuring in specific C-terminal amino acid sequences.</text>
</comment>
<sequence>MHGVLKVKTSEEKARELKAKEKIKIDEYRSLVNAYTEHRKLNEFNDNSLLVTKKVLEINPEYYTVWNFRRDTINHFATVKDNETMQTLYTSEMKFIEECIQRYTKSYWVWYHRKWISQRIDKCDWDRELKLCSKLLDLDLRNCKLYILNSKESQRQSIAKVHCWGYRRFVGERSNIALKKEFDYTTVKIEQNFSNYSAWHQRSALLPKMYTEPTELFDCLVQEFELVRNAAFTEPKDQSTWIYHKWLVGTIKTIPNCNYKEVLEGEIVAINELLEIEPDCKWPIYTLLTLKMELGNSTKEELQSLLNNLKSIDSDHIKYYESLETQI</sequence>
<evidence type="ECO:0000313" key="11">
    <source>
        <dbReference type="Proteomes" id="UP000001396"/>
    </source>
</evidence>
<comment type="caution">
    <text evidence="10">The sequence shown here is derived from an EMBL/GenBank/DDBJ whole genome shotgun (WGS) entry which is preliminary data.</text>
</comment>
<dbReference type="PANTHER" id="PTHR11129">
    <property type="entry name" value="PROTEIN FARNESYLTRANSFERASE ALPHA SUBUNIT/RAB GERANYLGERANYL TRANSFERASE ALPHA SUBUNIT"/>
    <property type="match status" value="1"/>
</dbReference>
<dbReference type="FunCoup" id="D3B081">
    <property type="interactions" value="86"/>
</dbReference>
<dbReference type="SUPFAM" id="SSF48439">
    <property type="entry name" value="Protein prenylyltransferase"/>
    <property type="match status" value="1"/>
</dbReference>
<dbReference type="GO" id="GO:0005968">
    <property type="term" value="C:Rab-protein geranylgeranyltransferase complex"/>
    <property type="evidence" value="ECO:0007669"/>
    <property type="project" value="TreeGrafter"/>
</dbReference>
<dbReference type="OMA" id="RKFPKCY"/>
<protein>
    <recommendedName>
        <fullName evidence="3 9">Geranylgeranyl transferase type-2 subunit alpha</fullName>
        <ecNumber evidence="2 9">2.5.1.60</ecNumber>
    </recommendedName>
    <alternativeName>
        <fullName evidence="7 9">Geranylgeranyl transferase type II subunit alpha</fullName>
    </alternativeName>
</protein>
<dbReference type="InterPro" id="IPR002088">
    <property type="entry name" value="Prenyl_trans_a"/>
</dbReference>
<keyword evidence="5 9" id="KW-0808">Transferase</keyword>
<evidence type="ECO:0000256" key="6">
    <source>
        <dbReference type="ARBA" id="ARBA00022737"/>
    </source>
</evidence>
<dbReference type="GO" id="GO:0097354">
    <property type="term" value="P:prenylation"/>
    <property type="evidence" value="ECO:0007669"/>
    <property type="project" value="UniProtKB-UniRule"/>
</dbReference>
<gene>
    <name evidence="10" type="primary">rabggta</name>
    <name evidence="10" type="ORF">PPL_01697</name>
</gene>
<dbReference type="EMBL" id="ADBJ01000008">
    <property type="protein sequence ID" value="EFA84705.1"/>
    <property type="molecule type" value="Genomic_DNA"/>
</dbReference>
<dbReference type="PROSITE" id="PS51147">
    <property type="entry name" value="PFTA"/>
    <property type="match status" value="4"/>
</dbReference>
<dbReference type="AlphaFoldDB" id="D3B081"/>
<evidence type="ECO:0000256" key="4">
    <source>
        <dbReference type="ARBA" id="ARBA00022602"/>
    </source>
</evidence>
<evidence type="ECO:0000256" key="1">
    <source>
        <dbReference type="ARBA" id="ARBA00006734"/>
    </source>
</evidence>
<dbReference type="FunFam" id="1.25.40.120:FF:000035">
    <property type="entry name" value="Geranylgeranyl transferase type-2 subunit alpha"/>
    <property type="match status" value="1"/>
</dbReference>